<sequence>MTTQEPIGANPVDLDDPAKAAETQLVVNSAVATLWSGPNRAREKDRPSLLAAADMRAWTGSMDVEEKLWLVGKLETQVLYGKPVKLVAADGDWAQVFVPGQPTSRSDQGYPGWMPLRQLAECGGSVSLATCPEAVVSSPTAFLYADKEGTVPFMEISFNTRLPVVREERDMYVVQTPANGEKSVRKSEAVVRNVSGRLSKPSGEQLVSAGKSFLGLPYLWAGMSGFGFDCSGFTHTLYDFFGILIPRDASDQAKSGLRVDREKLRPGDLLFFASNRGKGKVHHVGMYAGGGRMLHSPSSDRSIEIIPLDTPSYSQEFAGARRYIPE</sequence>
<accession>A0A927CCW5</accession>
<dbReference type="EMBL" id="JACXJA010000038">
    <property type="protein sequence ID" value="MBD2865134.1"/>
    <property type="molecule type" value="Genomic_DNA"/>
</dbReference>
<feature type="domain" description="NlpC/P60" evidence="5">
    <location>
        <begin position="200"/>
        <end position="324"/>
    </location>
</feature>
<dbReference type="AlphaFoldDB" id="A0A927CCW5"/>
<evidence type="ECO:0000256" key="3">
    <source>
        <dbReference type="ARBA" id="ARBA00022801"/>
    </source>
</evidence>
<protein>
    <submittedName>
        <fullName evidence="6">C40 family peptidase</fullName>
    </submittedName>
</protein>
<gene>
    <name evidence="6" type="ORF">IDH45_24435</name>
</gene>
<dbReference type="InterPro" id="IPR057812">
    <property type="entry name" value="SH3_YKFC_2nd"/>
</dbReference>
<dbReference type="InterPro" id="IPR000064">
    <property type="entry name" value="NLP_P60_dom"/>
</dbReference>
<evidence type="ECO:0000256" key="2">
    <source>
        <dbReference type="ARBA" id="ARBA00022670"/>
    </source>
</evidence>
<dbReference type="GO" id="GO:0006508">
    <property type="term" value="P:proteolysis"/>
    <property type="evidence" value="ECO:0007669"/>
    <property type="project" value="UniProtKB-KW"/>
</dbReference>
<name>A0A927CCW5_9BACL</name>
<dbReference type="InterPro" id="IPR038765">
    <property type="entry name" value="Papain-like_cys_pep_sf"/>
</dbReference>
<evidence type="ECO:0000256" key="1">
    <source>
        <dbReference type="ARBA" id="ARBA00007074"/>
    </source>
</evidence>
<evidence type="ECO:0000313" key="7">
    <source>
        <dbReference type="Proteomes" id="UP000639396"/>
    </source>
</evidence>
<keyword evidence="2" id="KW-0645">Protease</keyword>
<dbReference type="Proteomes" id="UP000639396">
    <property type="component" value="Unassembled WGS sequence"/>
</dbReference>
<keyword evidence="7" id="KW-1185">Reference proteome</keyword>
<evidence type="ECO:0000256" key="4">
    <source>
        <dbReference type="ARBA" id="ARBA00022807"/>
    </source>
</evidence>
<organism evidence="6 7">
    <name type="scientific">Paenibacillus oceani</name>
    <dbReference type="NCBI Taxonomy" id="2772510"/>
    <lineage>
        <taxon>Bacteria</taxon>
        <taxon>Bacillati</taxon>
        <taxon>Bacillota</taxon>
        <taxon>Bacilli</taxon>
        <taxon>Bacillales</taxon>
        <taxon>Paenibacillaceae</taxon>
        <taxon>Paenibacillus</taxon>
    </lineage>
</organism>
<dbReference type="PANTHER" id="PTHR47053">
    <property type="entry name" value="MUREIN DD-ENDOPEPTIDASE MEPH-RELATED"/>
    <property type="match status" value="1"/>
</dbReference>
<dbReference type="PROSITE" id="PS51935">
    <property type="entry name" value="NLPC_P60"/>
    <property type="match status" value="1"/>
</dbReference>
<keyword evidence="3" id="KW-0378">Hydrolase</keyword>
<evidence type="ECO:0000259" key="5">
    <source>
        <dbReference type="PROSITE" id="PS51935"/>
    </source>
</evidence>
<dbReference type="Pfam" id="PF23795">
    <property type="entry name" value="SH3_YKFC_2nd"/>
    <property type="match status" value="1"/>
</dbReference>
<dbReference type="SUPFAM" id="SSF54001">
    <property type="entry name" value="Cysteine proteinases"/>
    <property type="match status" value="1"/>
</dbReference>
<dbReference type="InterPro" id="IPR051202">
    <property type="entry name" value="Peptidase_C40"/>
</dbReference>
<reference evidence="6" key="1">
    <citation type="submission" date="2020-09" db="EMBL/GenBank/DDBJ databases">
        <title>A novel bacterium of genus Paenibacillus, isolated from South China Sea.</title>
        <authorList>
            <person name="Huang H."/>
            <person name="Mo K."/>
            <person name="Hu Y."/>
        </authorList>
    </citation>
    <scope>NUCLEOTIDE SEQUENCE</scope>
    <source>
        <strain evidence="6">IB182363</strain>
    </source>
</reference>
<dbReference type="PANTHER" id="PTHR47053:SF3">
    <property type="entry name" value="GAMMA-D-GLUTAMYL-L-LYSINE DIPEPTIDYL-PEPTIDASE"/>
    <property type="match status" value="1"/>
</dbReference>
<comment type="caution">
    <text evidence="6">The sequence shown here is derived from an EMBL/GenBank/DDBJ whole genome shotgun (WGS) entry which is preliminary data.</text>
</comment>
<dbReference type="GO" id="GO:0008234">
    <property type="term" value="F:cysteine-type peptidase activity"/>
    <property type="evidence" value="ECO:0007669"/>
    <property type="project" value="UniProtKB-KW"/>
</dbReference>
<dbReference type="Pfam" id="PF00877">
    <property type="entry name" value="NLPC_P60"/>
    <property type="match status" value="1"/>
</dbReference>
<comment type="similarity">
    <text evidence="1">Belongs to the peptidase C40 family.</text>
</comment>
<evidence type="ECO:0000313" key="6">
    <source>
        <dbReference type="EMBL" id="MBD2865134.1"/>
    </source>
</evidence>
<keyword evidence="4" id="KW-0788">Thiol protease</keyword>
<dbReference type="RefSeq" id="WP_190930758.1">
    <property type="nucleotide sequence ID" value="NZ_JACXJA010000038.1"/>
</dbReference>
<dbReference type="Gene3D" id="3.90.1720.10">
    <property type="entry name" value="endopeptidase domain like (from Nostoc punctiforme)"/>
    <property type="match status" value="1"/>
</dbReference>
<proteinExistence type="inferred from homology"/>
<dbReference type="Gene3D" id="2.30.30.40">
    <property type="entry name" value="SH3 Domains"/>
    <property type="match status" value="1"/>
</dbReference>